<name>A0A6J8CWZ4_MYTCO</name>
<dbReference type="EMBL" id="CACVKT020006159">
    <property type="protein sequence ID" value="CAC5400066.1"/>
    <property type="molecule type" value="Genomic_DNA"/>
</dbReference>
<feature type="transmembrane region" description="Helical" evidence="1">
    <location>
        <begin position="143"/>
        <end position="162"/>
    </location>
</feature>
<feature type="transmembrane region" description="Helical" evidence="1">
    <location>
        <begin position="208"/>
        <end position="238"/>
    </location>
</feature>
<evidence type="ECO:0000313" key="2">
    <source>
        <dbReference type="EMBL" id="CAC5400066.1"/>
    </source>
</evidence>
<organism evidence="2 3">
    <name type="scientific">Mytilus coruscus</name>
    <name type="common">Sea mussel</name>
    <dbReference type="NCBI Taxonomy" id="42192"/>
    <lineage>
        <taxon>Eukaryota</taxon>
        <taxon>Metazoa</taxon>
        <taxon>Spiralia</taxon>
        <taxon>Lophotrochozoa</taxon>
        <taxon>Mollusca</taxon>
        <taxon>Bivalvia</taxon>
        <taxon>Autobranchia</taxon>
        <taxon>Pteriomorphia</taxon>
        <taxon>Mytilida</taxon>
        <taxon>Mytiloidea</taxon>
        <taxon>Mytilidae</taxon>
        <taxon>Mytilinae</taxon>
        <taxon>Mytilus</taxon>
    </lineage>
</organism>
<dbReference type="OrthoDB" id="6157510at2759"/>
<evidence type="ECO:0008006" key="4">
    <source>
        <dbReference type="Google" id="ProtNLM"/>
    </source>
</evidence>
<evidence type="ECO:0000313" key="3">
    <source>
        <dbReference type="Proteomes" id="UP000507470"/>
    </source>
</evidence>
<dbReference type="AlphaFoldDB" id="A0A6J8CWZ4"/>
<dbReference type="InterPro" id="IPR040350">
    <property type="entry name" value="TMEM272"/>
</dbReference>
<feature type="transmembrane region" description="Helical" evidence="1">
    <location>
        <begin position="100"/>
        <end position="123"/>
    </location>
</feature>
<feature type="transmembrane region" description="Helical" evidence="1">
    <location>
        <begin position="169"/>
        <end position="188"/>
    </location>
</feature>
<keyword evidence="1" id="KW-1133">Transmembrane helix</keyword>
<reference evidence="2 3" key="1">
    <citation type="submission" date="2020-06" db="EMBL/GenBank/DDBJ databases">
        <authorList>
            <person name="Li R."/>
            <person name="Bekaert M."/>
        </authorList>
    </citation>
    <scope>NUCLEOTIDE SEQUENCE [LARGE SCALE GENOMIC DNA]</scope>
    <source>
        <strain evidence="2">Wild</strain>
        <strain evidence="3">wild</strain>
    </source>
</reference>
<evidence type="ECO:0000256" key="1">
    <source>
        <dbReference type="SAM" id="Phobius"/>
    </source>
</evidence>
<keyword evidence="3" id="KW-1185">Reference proteome</keyword>
<dbReference type="PANTHER" id="PTHR33444">
    <property type="entry name" value="SI:DKEY-19B23.12-RELATED"/>
    <property type="match status" value="1"/>
</dbReference>
<accession>A0A6J8CWZ4</accession>
<keyword evidence="1" id="KW-0472">Membrane</keyword>
<gene>
    <name evidence="2" type="ORF">MCOR_34283</name>
</gene>
<dbReference type="Proteomes" id="UP000507470">
    <property type="component" value="Unassembled WGS sequence"/>
</dbReference>
<sequence length="239" mass="27471">MDNQYVNRDHFDDKTQMLPLFSPEPQLTKPPSNDSIEEHKEAAELNFWSKIAFVVTVTRIILEETSQFRFSRLIQHSTYDSINERMKAEREIASSKKVTVFTLIGLVLGGFSCSLWLGFYLLRPFYQIIIVVIGIIYKNDCPIEPWIPVLLIVSGICGVIVSGSGDNKLFEISNCILALWFVAGNVWVYRAMGNWSDDPEATNYCHRLVFYVAFWNITSVYIIFFCFLAILIGIVLIFR</sequence>
<protein>
    <recommendedName>
        <fullName evidence="4">Transmembrane protein</fullName>
    </recommendedName>
</protein>
<dbReference type="PANTHER" id="PTHR33444:SF2">
    <property type="entry name" value="MARVEL DOMAIN-CONTAINING PROTEIN"/>
    <property type="match status" value="1"/>
</dbReference>
<proteinExistence type="predicted"/>
<dbReference type="EMBL" id="CACVKT020006159">
    <property type="protein sequence ID" value="CAC5400067.1"/>
    <property type="molecule type" value="Genomic_DNA"/>
</dbReference>
<keyword evidence="1" id="KW-0812">Transmembrane</keyword>